<evidence type="ECO:0000259" key="4">
    <source>
        <dbReference type="PROSITE" id="PS50059"/>
    </source>
</evidence>
<organism evidence="5 6">
    <name type="scientific">Branchiostoma floridae</name>
    <name type="common">Florida lancelet</name>
    <name type="synonym">Amphioxus</name>
    <dbReference type="NCBI Taxonomy" id="7739"/>
    <lineage>
        <taxon>Eukaryota</taxon>
        <taxon>Metazoa</taxon>
        <taxon>Chordata</taxon>
        <taxon>Cephalochordata</taxon>
        <taxon>Leptocardii</taxon>
        <taxon>Amphioxiformes</taxon>
        <taxon>Branchiostomatidae</taxon>
        <taxon>Branchiostoma</taxon>
    </lineage>
</organism>
<dbReference type="SUPFAM" id="SSF54534">
    <property type="entry name" value="FKBP-like"/>
    <property type="match status" value="1"/>
</dbReference>
<feature type="compositionally biased region" description="Polar residues" evidence="3">
    <location>
        <begin position="1125"/>
        <end position="1142"/>
    </location>
</feature>
<feature type="region of interest" description="Disordered" evidence="3">
    <location>
        <begin position="39"/>
        <end position="61"/>
    </location>
</feature>
<evidence type="ECO:0000256" key="2">
    <source>
        <dbReference type="SAM" id="Coils"/>
    </source>
</evidence>
<feature type="compositionally biased region" description="Acidic residues" evidence="3">
    <location>
        <begin position="1193"/>
        <end position="1202"/>
    </location>
</feature>
<proteinExistence type="predicted"/>
<feature type="compositionally biased region" description="Basic and acidic residues" evidence="3">
    <location>
        <begin position="1171"/>
        <end position="1187"/>
    </location>
</feature>
<feature type="domain" description="PPIase FKBP-type" evidence="4">
    <location>
        <begin position="189"/>
        <end position="281"/>
    </location>
</feature>
<evidence type="ECO:0000313" key="5">
    <source>
        <dbReference type="Proteomes" id="UP000001554"/>
    </source>
</evidence>
<feature type="compositionally biased region" description="Acidic residues" evidence="3">
    <location>
        <begin position="988"/>
        <end position="1017"/>
    </location>
</feature>
<dbReference type="PANTHER" id="PTHR44927">
    <property type="entry name" value="FK506-BINDING PROTEIN 15"/>
    <property type="match status" value="1"/>
</dbReference>
<dbReference type="Pfam" id="PF23649">
    <property type="entry name" value="FKBP15"/>
    <property type="match status" value="1"/>
</dbReference>
<evidence type="ECO:0000256" key="1">
    <source>
        <dbReference type="PROSITE-ProRule" id="PRU00277"/>
    </source>
</evidence>
<feature type="compositionally biased region" description="Acidic residues" evidence="3">
    <location>
        <begin position="366"/>
        <end position="376"/>
    </location>
</feature>
<feature type="compositionally biased region" description="Polar residues" evidence="3">
    <location>
        <begin position="452"/>
        <end position="461"/>
    </location>
</feature>
<protein>
    <recommendedName>
        <fullName evidence="1">peptidylprolyl isomerase</fullName>
        <ecNumber evidence="1">5.2.1.8</ecNumber>
    </recommendedName>
</protein>
<comment type="catalytic activity">
    <reaction evidence="1">
        <text>[protein]-peptidylproline (omega=180) = [protein]-peptidylproline (omega=0)</text>
        <dbReference type="Rhea" id="RHEA:16237"/>
        <dbReference type="Rhea" id="RHEA-COMP:10747"/>
        <dbReference type="Rhea" id="RHEA-COMP:10748"/>
        <dbReference type="ChEBI" id="CHEBI:83833"/>
        <dbReference type="ChEBI" id="CHEBI:83834"/>
        <dbReference type="EC" id="5.2.1.8"/>
    </reaction>
</comment>
<keyword evidence="1" id="KW-0697">Rotamase</keyword>
<dbReference type="Gene3D" id="3.10.50.40">
    <property type="match status" value="1"/>
</dbReference>
<feature type="compositionally biased region" description="Basic and acidic residues" evidence="3">
    <location>
        <begin position="1211"/>
        <end position="1224"/>
    </location>
</feature>
<feature type="compositionally biased region" description="Low complexity" evidence="3">
    <location>
        <begin position="377"/>
        <end position="414"/>
    </location>
</feature>
<feature type="coiled-coil region" evidence="2">
    <location>
        <begin position="821"/>
        <end position="915"/>
    </location>
</feature>
<dbReference type="Pfam" id="PF00254">
    <property type="entry name" value="FKBP_C"/>
    <property type="match status" value="1"/>
</dbReference>
<keyword evidence="2" id="KW-0175">Coiled coil</keyword>
<feature type="region of interest" description="Disordered" evidence="3">
    <location>
        <begin position="284"/>
        <end position="343"/>
    </location>
</feature>
<keyword evidence="5" id="KW-1185">Reference proteome</keyword>
<feature type="region of interest" description="Disordered" evidence="3">
    <location>
        <begin position="974"/>
        <end position="1257"/>
    </location>
</feature>
<dbReference type="Proteomes" id="UP000001554">
    <property type="component" value="Chromosome 8"/>
</dbReference>
<dbReference type="OrthoDB" id="77911at2759"/>
<dbReference type="RefSeq" id="XP_035685487.1">
    <property type="nucleotide sequence ID" value="XM_035829594.1"/>
</dbReference>
<dbReference type="GeneID" id="118422078"/>
<sequence>MFSLTGDDDDDFLTPSGMSSGGSKLGSLFGADQASARAGNESLTYTAPKEPKKAQPGKAESGSAPALLFACAVHAYKYVDNQYVKQGKLGAAILGSHSNSDYKILLYVSKDRPVTTAKVTRTFSFTVQANNYASFYDDQRQTWSIMFESESNAVDFAKHIGMSRANSGAIDGIVHQDLVLGEGQAVDVGDSMEMKYTGWLLSNNTFGQVFDSNMSTDKAFRFKIGKGKVIKGWEEGTVGMKKSGKRLLVIPPNLAYGAKGVPNRVPANATLVFEVHAMKVKFNKEDTRSTSSRDSPAPRVDSPVVEAQPPPAQAAPQATVDDTSVKARTSSISEQLGHPSSSKAKLISRMAKMGQAIIPSSGPGEGEGDVEPELEEQPQVVKPVPQQAAPVQPVAQPPQQVAPPQQAPPQVQQPGIQGFAPPGMPQQQVAMFQPQMQQPQPFQYHVAPPYQYPQTSAPSATPYNYQQPGQAPPPQYNTMYPGQQQFPGQQFPGQQQPFPGQPGNDMHTNMLVSETRQQNTEMRIAIGKVTDKVEQILSKVDNLQLHGMGNSLVPQGPQGYMEASVLMQNIQRILQENERLKKEVFEKSSRVESQNEKIAELLQRNQKFIEQSNTMLEQRNDTFKNTAAQSQARVLELEQEKVQMANELSITTAQLSRLQLEIAGLRKQEGDLTSQLNNAAQEAQKNLSELNTLRQAKTETDSKLSELQQTMKTEKVSKKQQDNRMGEMEDELTELRAEKEGLEKSGEGETLSERKTKATADRRKLEDEMEEIKRQHEEEVEDLRSKLRKQRASTDAVTAEQVAAVEQEIETQWKDKCDRLVAQTQDKHRRQMEELQEEKEQVNNKLSNMEAKLAAMKNSHGEDNQKVEELEEKLEEMAEWKEKYTSLHGSAVSMKERYEEQITGLREQLEHAQNQPSTGAMATGTTPNIAEEVKKIMNQVFHSLRAEFEPEESYAGKAVLAAIVNAIKTTTMQLLSQQAPQQGKQEEESGSEEDSEEEEEEEDEEEEEGEEDEEEKQEEVKEQQNEAEAAQEEEAQSVESTEPPAQVPNGGTEEQNSSETSKTENPPGPDSVTPASVEEQSTEDSGKQGTEDSGTPSATMEQAEEDTKEAEQPVTNDEVSEETVENQTDNNRTEQASEEAQSVENNVTVEKKEEVHETVTVNQSDQANHIQQEENVEKPAAEEKKPDVSNIFGDDDILDDGMADTFGVQPKNEESEDKEKDKTKQATLDDADDPFKPGPPPPLFPDEDDDDDLDWLS</sequence>
<dbReference type="EC" id="5.2.1.8" evidence="1"/>
<reference evidence="5" key="1">
    <citation type="journal article" date="2020" name="Nat. Ecol. Evol.">
        <title>Deeply conserved synteny resolves early events in vertebrate evolution.</title>
        <authorList>
            <person name="Simakov O."/>
            <person name="Marletaz F."/>
            <person name="Yue J.X."/>
            <person name="O'Connell B."/>
            <person name="Jenkins J."/>
            <person name="Brandt A."/>
            <person name="Calef R."/>
            <person name="Tung C.H."/>
            <person name="Huang T.K."/>
            <person name="Schmutz J."/>
            <person name="Satoh N."/>
            <person name="Yu J.K."/>
            <person name="Putnam N.H."/>
            <person name="Green R.E."/>
            <person name="Rokhsar D.S."/>
        </authorList>
    </citation>
    <scope>NUCLEOTIDE SEQUENCE [LARGE SCALE GENOMIC DNA]</scope>
    <source>
        <strain evidence="5">S238N-H82</strain>
    </source>
</reference>
<feature type="region of interest" description="Disordered" evidence="3">
    <location>
        <begin position="445"/>
        <end position="471"/>
    </location>
</feature>
<evidence type="ECO:0000313" key="6">
    <source>
        <dbReference type="RefSeq" id="XP_035685487.1"/>
    </source>
</evidence>
<dbReference type="KEGG" id="bfo:118422078"/>
<feature type="compositionally biased region" description="Basic and acidic residues" evidence="3">
    <location>
        <begin position="712"/>
        <end position="765"/>
    </location>
</feature>
<feature type="region of interest" description="Disordered" evidence="3">
    <location>
        <begin position="694"/>
        <end position="765"/>
    </location>
</feature>
<dbReference type="InterPro" id="IPR046357">
    <property type="entry name" value="PPIase_dom_sf"/>
</dbReference>
<feature type="compositionally biased region" description="Polar residues" evidence="3">
    <location>
        <begin position="1091"/>
        <end position="1100"/>
    </location>
</feature>
<feature type="compositionally biased region" description="Acidic residues" evidence="3">
    <location>
        <begin position="1245"/>
        <end position="1257"/>
    </location>
</feature>
<dbReference type="PANTHER" id="PTHR44927:SF1">
    <property type="entry name" value="FK506-BINDING PROTEIN 15"/>
    <property type="match status" value="1"/>
</dbReference>
<feature type="compositionally biased region" description="Polar residues" evidence="3">
    <location>
        <begin position="1052"/>
        <end position="1064"/>
    </location>
</feature>
<dbReference type="OMA" id="VALKAHY"/>
<name>A0A9J7MXT8_BRAFL</name>
<dbReference type="InterPro" id="IPR056598">
    <property type="entry name" value="FKBP-15_dom"/>
</dbReference>
<evidence type="ECO:0000256" key="3">
    <source>
        <dbReference type="SAM" id="MobiDB-lite"/>
    </source>
</evidence>
<dbReference type="PROSITE" id="PS50059">
    <property type="entry name" value="FKBP_PPIASE"/>
    <property type="match status" value="1"/>
</dbReference>
<accession>A0A9J7MXT8</accession>
<reference evidence="6" key="2">
    <citation type="submission" date="2025-08" db="UniProtKB">
        <authorList>
            <consortium name="RefSeq"/>
        </authorList>
    </citation>
    <scope>IDENTIFICATION</scope>
    <source>
        <strain evidence="6">S238N-H82</strain>
        <tissue evidence="6">Testes</tissue>
    </source>
</reference>
<feature type="compositionally biased region" description="Polar residues" evidence="3">
    <location>
        <begin position="320"/>
        <end position="343"/>
    </location>
</feature>
<dbReference type="GO" id="GO:0003755">
    <property type="term" value="F:peptidyl-prolyl cis-trans isomerase activity"/>
    <property type="evidence" value="ECO:0007669"/>
    <property type="project" value="UniProtKB-KW"/>
</dbReference>
<gene>
    <name evidence="6" type="primary">LOC118422078</name>
</gene>
<dbReference type="InterPro" id="IPR001179">
    <property type="entry name" value="PPIase_FKBP_dom"/>
</dbReference>
<dbReference type="AlphaFoldDB" id="A0A9J7MXT8"/>
<keyword evidence="1" id="KW-0413">Isomerase</keyword>
<feature type="region of interest" description="Disordered" evidence="3">
    <location>
        <begin position="356"/>
        <end position="425"/>
    </location>
</feature>